<dbReference type="AlphaFoldDB" id="A0AAV7LX65"/>
<evidence type="ECO:0000313" key="1">
    <source>
        <dbReference type="EMBL" id="KAJ1096121.1"/>
    </source>
</evidence>
<proteinExistence type="predicted"/>
<name>A0AAV7LX65_PLEWA</name>
<accession>A0AAV7LX65</accession>
<dbReference type="EMBL" id="JANPWB010000014">
    <property type="protein sequence ID" value="KAJ1096121.1"/>
    <property type="molecule type" value="Genomic_DNA"/>
</dbReference>
<comment type="caution">
    <text evidence="1">The sequence shown here is derived from an EMBL/GenBank/DDBJ whole genome shotgun (WGS) entry which is preliminary data.</text>
</comment>
<sequence>MQPIHLGGLMRALQREPEGKRVSRRDATVCRLSRFLCDLVDRKVDGGLKRSFSASNLVLRAASYGILPAQSLVKDFEVLADAMQEDANVSEDLVYLVLHAKFLVDVSADVIKIASVVSSSAIIARCNLRLLD</sequence>
<evidence type="ECO:0008006" key="3">
    <source>
        <dbReference type="Google" id="ProtNLM"/>
    </source>
</evidence>
<protein>
    <recommendedName>
        <fullName evidence="3">BTB/POZ domain-containing protein</fullName>
    </recommendedName>
</protein>
<keyword evidence="2" id="KW-1185">Reference proteome</keyword>
<gene>
    <name evidence="1" type="ORF">NDU88_001265</name>
</gene>
<dbReference type="Gene3D" id="1.10.287.3160">
    <property type="match status" value="1"/>
</dbReference>
<evidence type="ECO:0000313" key="2">
    <source>
        <dbReference type="Proteomes" id="UP001066276"/>
    </source>
</evidence>
<organism evidence="1 2">
    <name type="scientific">Pleurodeles waltl</name>
    <name type="common">Iberian ribbed newt</name>
    <dbReference type="NCBI Taxonomy" id="8319"/>
    <lineage>
        <taxon>Eukaryota</taxon>
        <taxon>Metazoa</taxon>
        <taxon>Chordata</taxon>
        <taxon>Craniata</taxon>
        <taxon>Vertebrata</taxon>
        <taxon>Euteleostomi</taxon>
        <taxon>Amphibia</taxon>
        <taxon>Batrachia</taxon>
        <taxon>Caudata</taxon>
        <taxon>Salamandroidea</taxon>
        <taxon>Salamandridae</taxon>
        <taxon>Pleurodelinae</taxon>
        <taxon>Pleurodeles</taxon>
    </lineage>
</organism>
<reference evidence="1" key="1">
    <citation type="journal article" date="2022" name="bioRxiv">
        <title>Sequencing and chromosome-scale assembly of the giantPleurodeles waltlgenome.</title>
        <authorList>
            <person name="Brown T."/>
            <person name="Elewa A."/>
            <person name="Iarovenko S."/>
            <person name="Subramanian E."/>
            <person name="Araus A.J."/>
            <person name="Petzold A."/>
            <person name="Susuki M."/>
            <person name="Suzuki K.-i.T."/>
            <person name="Hayashi T."/>
            <person name="Toyoda A."/>
            <person name="Oliveira C."/>
            <person name="Osipova E."/>
            <person name="Leigh N.D."/>
            <person name="Simon A."/>
            <person name="Yun M.H."/>
        </authorList>
    </citation>
    <scope>NUCLEOTIDE SEQUENCE</scope>
    <source>
        <strain evidence="1">20211129_DDA</strain>
        <tissue evidence="1">Liver</tissue>
    </source>
</reference>
<dbReference type="Proteomes" id="UP001066276">
    <property type="component" value="Chromosome 10"/>
</dbReference>